<keyword evidence="1" id="KW-0812">Transmembrane</keyword>
<gene>
    <name evidence="2" type="ORF">J2S45_000467</name>
</gene>
<name>A0ABT9PGE5_9ACTO</name>
<feature type="transmembrane region" description="Helical" evidence="1">
    <location>
        <begin position="84"/>
        <end position="106"/>
    </location>
</feature>
<keyword evidence="3" id="KW-1185">Reference proteome</keyword>
<evidence type="ECO:0000313" key="2">
    <source>
        <dbReference type="EMBL" id="MDP9831788.1"/>
    </source>
</evidence>
<keyword evidence="1" id="KW-1133">Transmembrane helix</keyword>
<accession>A0ABT9PGE5</accession>
<organism evidence="2 3">
    <name type="scientific">Trueperella abortisuis</name>
    <dbReference type="NCBI Taxonomy" id="445930"/>
    <lineage>
        <taxon>Bacteria</taxon>
        <taxon>Bacillati</taxon>
        <taxon>Actinomycetota</taxon>
        <taxon>Actinomycetes</taxon>
        <taxon>Actinomycetales</taxon>
        <taxon>Actinomycetaceae</taxon>
        <taxon>Trueperella</taxon>
    </lineage>
</organism>
<reference evidence="2 3" key="1">
    <citation type="submission" date="2023-07" db="EMBL/GenBank/DDBJ databases">
        <title>Sequencing the genomes of 1000 actinobacteria strains.</title>
        <authorList>
            <person name="Klenk H.-P."/>
        </authorList>
    </citation>
    <scope>NUCLEOTIDE SEQUENCE [LARGE SCALE GENOMIC DNA]</scope>
    <source>
        <strain evidence="2 3">DSM 19515</strain>
    </source>
</reference>
<dbReference type="RefSeq" id="WP_307634422.1">
    <property type="nucleotide sequence ID" value="NZ_JAUSQL010000001.1"/>
</dbReference>
<evidence type="ECO:0000313" key="3">
    <source>
        <dbReference type="Proteomes" id="UP001230145"/>
    </source>
</evidence>
<dbReference type="EMBL" id="JAUSQL010000001">
    <property type="protein sequence ID" value="MDP9831788.1"/>
    <property type="molecule type" value="Genomic_DNA"/>
</dbReference>
<sequence length="123" mass="12944">MKTLFAAVIGFFTGMLGVVVSAGPLDLPWVGVALGVGMLAAGAWFMWEWGSFGAWIGYVVTVFGATAWLIYFPPGDDTLSVAGAGVSPTWILIAAFAAAFPVPLAIRYARWRKGEDADDARGA</sequence>
<keyword evidence="1" id="KW-0472">Membrane</keyword>
<comment type="caution">
    <text evidence="2">The sequence shown here is derived from an EMBL/GenBank/DDBJ whole genome shotgun (WGS) entry which is preliminary data.</text>
</comment>
<protein>
    <submittedName>
        <fullName evidence="2">Uncharacterized protein</fullName>
    </submittedName>
</protein>
<evidence type="ECO:0000256" key="1">
    <source>
        <dbReference type="SAM" id="Phobius"/>
    </source>
</evidence>
<feature type="transmembrane region" description="Helical" evidence="1">
    <location>
        <begin position="54"/>
        <end position="72"/>
    </location>
</feature>
<proteinExistence type="predicted"/>
<dbReference type="Proteomes" id="UP001230145">
    <property type="component" value="Unassembled WGS sequence"/>
</dbReference>
<feature type="transmembrane region" description="Helical" evidence="1">
    <location>
        <begin position="27"/>
        <end position="47"/>
    </location>
</feature>